<dbReference type="InterPro" id="IPR008727">
    <property type="entry name" value="PAAR_motif"/>
</dbReference>
<dbReference type="AlphaFoldDB" id="A0A2S8HU71"/>
<dbReference type="Gene3D" id="2.60.200.60">
    <property type="match status" value="1"/>
</dbReference>
<gene>
    <name evidence="2" type="ORF">C5615_38625</name>
</gene>
<proteinExistence type="predicted"/>
<dbReference type="Pfam" id="PF05488">
    <property type="entry name" value="PAAR_motif"/>
    <property type="match status" value="1"/>
</dbReference>
<accession>A0A2S8HU71</accession>
<name>A0A2S8HU71_BURCE</name>
<protein>
    <submittedName>
        <fullName evidence="2">PAAR domain-containing protein</fullName>
    </submittedName>
</protein>
<dbReference type="CDD" id="cd14744">
    <property type="entry name" value="PAAR_CT_2"/>
    <property type="match status" value="1"/>
</dbReference>
<dbReference type="Proteomes" id="UP000238206">
    <property type="component" value="Unassembled WGS sequence"/>
</dbReference>
<sequence>MADIVRVGDSHTGGGNVTAGSATRFFMGRPLARLHDPVSCPRHGDNRIATATSGAFDDGREVAQHNDLCECGCRLLSSLPNSGRR</sequence>
<organism evidence="2 3">
    <name type="scientific">Burkholderia cepacia</name>
    <name type="common">Pseudomonas cepacia</name>
    <dbReference type="NCBI Taxonomy" id="292"/>
    <lineage>
        <taxon>Bacteria</taxon>
        <taxon>Pseudomonadati</taxon>
        <taxon>Pseudomonadota</taxon>
        <taxon>Betaproteobacteria</taxon>
        <taxon>Burkholderiales</taxon>
        <taxon>Burkholderiaceae</taxon>
        <taxon>Burkholderia</taxon>
        <taxon>Burkholderia cepacia complex</taxon>
    </lineage>
</organism>
<reference evidence="2 3" key="1">
    <citation type="submission" date="2018-02" db="EMBL/GenBank/DDBJ databases">
        <title>Draft genome sequencing of Burkholderia cepacia Y14-15.</title>
        <authorList>
            <person name="Zheng B.-X."/>
        </authorList>
    </citation>
    <scope>NUCLEOTIDE SEQUENCE [LARGE SCALE GENOMIC DNA]</scope>
    <source>
        <strain evidence="2 3">Y14-15</strain>
    </source>
</reference>
<evidence type="ECO:0000256" key="1">
    <source>
        <dbReference type="SAM" id="MobiDB-lite"/>
    </source>
</evidence>
<dbReference type="RefSeq" id="WP_105394014.1">
    <property type="nucleotide sequence ID" value="NZ_PUIQ01000155.1"/>
</dbReference>
<dbReference type="EMBL" id="PUIQ01000155">
    <property type="protein sequence ID" value="PQP06096.1"/>
    <property type="molecule type" value="Genomic_DNA"/>
</dbReference>
<comment type="caution">
    <text evidence="2">The sequence shown here is derived from an EMBL/GenBank/DDBJ whole genome shotgun (WGS) entry which is preliminary data.</text>
</comment>
<evidence type="ECO:0000313" key="2">
    <source>
        <dbReference type="EMBL" id="PQP06096.1"/>
    </source>
</evidence>
<feature type="region of interest" description="Disordered" evidence="1">
    <location>
        <begin position="1"/>
        <end position="20"/>
    </location>
</feature>
<evidence type="ECO:0000313" key="3">
    <source>
        <dbReference type="Proteomes" id="UP000238206"/>
    </source>
</evidence>